<dbReference type="PANTHER" id="PTHR31379">
    <property type="entry name" value="F-BOX C PROTEIN-RELATED-RELATED"/>
    <property type="match status" value="1"/>
</dbReference>
<evidence type="ECO:0000313" key="2">
    <source>
        <dbReference type="Proteomes" id="UP000483820"/>
    </source>
</evidence>
<dbReference type="PANTHER" id="PTHR31379:SF1">
    <property type="entry name" value="F-BOX C PROTEIN-RELATED"/>
    <property type="match status" value="1"/>
</dbReference>
<proteinExistence type="predicted"/>
<dbReference type="InterPro" id="IPR021942">
    <property type="entry name" value="DUF3557"/>
</dbReference>
<protein>
    <recommendedName>
        <fullName evidence="3">F-box domain-containing protein</fullName>
    </recommendedName>
</protein>
<accession>A0A6A5HNY2</accession>
<dbReference type="AlphaFoldDB" id="A0A6A5HNY2"/>
<dbReference type="EMBL" id="WUAV01000002">
    <property type="protein sequence ID" value="KAF1768053.1"/>
    <property type="molecule type" value="Genomic_DNA"/>
</dbReference>
<evidence type="ECO:0008006" key="3">
    <source>
        <dbReference type="Google" id="ProtNLM"/>
    </source>
</evidence>
<dbReference type="Pfam" id="PF12078">
    <property type="entry name" value="DUF3557"/>
    <property type="match status" value="1"/>
</dbReference>
<dbReference type="KEGG" id="crq:GCK72_008014"/>
<dbReference type="CTD" id="78774573"/>
<dbReference type="RefSeq" id="XP_053590789.1">
    <property type="nucleotide sequence ID" value="XM_053726595.1"/>
</dbReference>
<dbReference type="Proteomes" id="UP000483820">
    <property type="component" value="Chromosome II"/>
</dbReference>
<comment type="caution">
    <text evidence="1">The sequence shown here is derived from an EMBL/GenBank/DDBJ whole genome shotgun (WGS) entry which is preliminary data.</text>
</comment>
<organism evidence="1 2">
    <name type="scientific">Caenorhabditis remanei</name>
    <name type="common">Caenorhabditis vulgaris</name>
    <dbReference type="NCBI Taxonomy" id="31234"/>
    <lineage>
        <taxon>Eukaryota</taxon>
        <taxon>Metazoa</taxon>
        <taxon>Ecdysozoa</taxon>
        <taxon>Nematoda</taxon>
        <taxon>Chromadorea</taxon>
        <taxon>Rhabditida</taxon>
        <taxon>Rhabditina</taxon>
        <taxon>Rhabditomorpha</taxon>
        <taxon>Rhabditoidea</taxon>
        <taxon>Rhabditidae</taxon>
        <taxon>Peloderinae</taxon>
        <taxon>Caenorhabditis</taxon>
    </lineage>
</organism>
<gene>
    <name evidence="1" type="ORF">GCK72_008014</name>
</gene>
<dbReference type="GeneID" id="78774573"/>
<sequence length="204" mass="23970">MTPPLSYPALKSVLEYVKVEKRIHLMARSKFLQRIDKAIPVYVKQFCMHTHYLSLDDFQFEVEHKPWYRNEDKKNGKLLMRYLKGRSSVNVDRAIFSCVNTSQDFSVKLDFTINKLKTMSCNLEALVPIINPRSFSLTDLSLRIDRHTNVDLEIVRSAQRVIFGRSDEIIGLEKLPNKSVYLRRQPLTDVVRIIKYWIQHGKEV</sequence>
<name>A0A6A5HNY2_CAERE</name>
<reference evidence="1 2" key="1">
    <citation type="submission" date="2019-12" db="EMBL/GenBank/DDBJ databases">
        <title>Chromosome-level assembly of the Caenorhabditis remanei genome.</title>
        <authorList>
            <person name="Teterina A.A."/>
            <person name="Willis J.H."/>
            <person name="Phillips P.C."/>
        </authorList>
    </citation>
    <scope>NUCLEOTIDE SEQUENCE [LARGE SCALE GENOMIC DNA]</scope>
    <source>
        <strain evidence="1 2">PX506</strain>
        <tissue evidence="1">Whole organism</tissue>
    </source>
</reference>
<evidence type="ECO:0000313" key="1">
    <source>
        <dbReference type="EMBL" id="KAF1768053.1"/>
    </source>
</evidence>